<dbReference type="PROSITE" id="PS50835">
    <property type="entry name" value="IG_LIKE"/>
    <property type="match status" value="1"/>
</dbReference>
<organism evidence="2 3">
    <name type="scientific">Holothuria leucospilota</name>
    <name type="common">Black long sea cucumber</name>
    <name type="synonym">Mertensiothuria leucospilota</name>
    <dbReference type="NCBI Taxonomy" id="206669"/>
    <lineage>
        <taxon>Eukaryota</taxon>
        <taxon>Metazoa</taxon>
        <taxon>Echinodermata</taxon>
        <taxon>Eleutherozoa</taxon>
        <taxon>Echinozoa</taxon>
        <taxon>Holothuroidea</taxon>
        <taxon>Aspidochirotacea</taxon>
        <taxon>Aspidochirotida</taxon>
        <taxon>Holothuriidae</taxon>
        <taxon>Holothuria</taxon>
    </lineage>
</organism>
<comment type="caution">
    <text evidence="2">The sequence shown here is derived from an EMBL/GenBank/DDBJ whole genome shotgun (WGS) entry which is preliminary data.</text>
</comment>
<dbReference type="SUPFAM" id="SSF48726">
    <property type="entry name" value="Immunoglobulin"/>
    <property type="match status" value="1"/>
</dbReference>
<evidence type="ECO:0000313" key="3">
    <source>
        <dbReference type="Proteomes" id="UP001152320"/>
    </source>
</evidence>
<evidence type="ECO:0000313" key="2">
    <source>
        <dbReference type="EMBL" id="KAJ8027147.1"/>
    </source>
</evidence>
<feature type="domain" description="Ig-like" evidence="1">
    <location>
        <begin position="1"/>
        <end position="92"/>
    </location>
</feature>
<dbReference type="Proteomes" id="UP001152320">
    <property type="component" value="Chromosome 16"/>
</dbReference>
<dbReference type="Pfam" id="PF07686">
    <property type="entry name" value="V-set"/>
    <property type="match status" value="1"/>
</dbReference>
<dbReference type="AlphaFoldDB" id="A0A9Q0YTW4"/>
<sequence>MFGEPVQLNCNSSTKLDTMNKLSAIDTVVWEHDDEIIIDHSSNIIEKHQGRYYSRIEKYKSLAVLEIQAAMLEDSGMYTCLIFFESESSDVIGLTPWILSIQALLTTWILRKKYIKSH</sequence>
<dbReference type="Gene3D" id="2.60.40.10">
    <property type="entry name" value="Immunoglobulins"/>
    <property type="match status" value="1"/>
</dbReference>
<gene>
    <name evidence="2" type="ORF">HOLleu_32201</name>
</gene>
<reference evidence="2" key="1">
    <citation type="submission" date="2021-10" db="EMBL/GenBank/DDBJ databases">
        <title>Tropical sea cucumber genome reveals ecological adaptation and Cuvierian tubules defense mechanism.</title>
        <authorList>
            <person name="Chen T."/>
        </authorList>
    </citation>
    <scope>NUCLEOTIDE SEQUENCE</scope>
    <source>
        <strain evidence="2">Nanhai2018</strain>
        <tissue evidence="2">Muscle</tissue>
    </source>
</reference>
<dbReference type="InterPro" id="IPR007110">
    <property type="entry name" value="Ig-like_dom"/>
</dbReference>
<protein>
    <recommendedName>
        <fullName evidence="1">Ig-like domain-containing protein</fullName>
    </recommendedName>
</protein>
<keyword evidence="3" id="KW-1185">Reference proteome</keyword>
<evidence type="ECO:0000259" key="1">
    <source>
        <dbReference type="PROSITE" id="PS50835"/>
    </source>
</evidence>
<dbReference type="InterPro" id="IPR036179">
    <property type="entry name" value="Ig-like_dom_sf"/>
</dbReference>
<accession>A0A9Q0YTW4</accession>
<dbReference type="InterPro" id="IPR013106">
    <property type="entry name" value="Ig_V-set"/>
</dbReference>
<dbReference type="InterPro" id="IPR013783">
    <property type="entry name" value="Ig-like_fold"/>
</dbReference>
<proteinExistence type="predicted"/>
<name>A0A9Q0YTW4_HOLLE</name>
<dbReference type="EMBL" id="JAIZAY010000016">
    <property type="protein sequence ID" value="KAJ8027147.1"/>
    <property type="molecule type" value="Genomic_DNA"/>
</dbReference>